<reference evidence="2" key="2">
    <citation type="submission" date="2025-08" db="UniProtKB">
        <authorList>
            <consortium name="RefSeq"/>
        </authorList>
    </citation>
    <scope>IDENTIFICATION</scope>
</reference>
<evidence type="ECO:0000313" key="1">
    <source>
        <dbReference type="Proteomes" id="UP000818029"/>
    </source>
</evidence>
<dbReference type="RefSeq" id="XP_016727995.1">
    <property type="nucleotide sequence ID" value="XM_016872506.1"/>
</dbReference>
<dbReference type="PaxDb" id="3635-A0A1U8MMF3"/>
<dbReference type="KEGG" id="ghi:107939213"/>
<evidence type="ECO:0000313" key="2">
    <source>
        <dbReference type="RefSeq" id="XP_016727995.1"/>
    </source>
</evidence>
<dbReference type="PANTHER" id="PTHR33067">
    <property type="entry name" value="RNA-DIRECTED DNA POLYMERASE-RELATED"/>
    <property type="match status" value="1"/>
</dbReference>
<sequence length="389" mass="44421">MSDAWNPTLDSRMEMFYNELNAYTRMNEAYEILEKIYNNDYQYPTMRVGTGKRAAGTIELDAITLLTVQEYMAKNDIVIQSHVASLRALQNQIEQITNALNLRPQQALPSDIENPRTQGKEQCKAITLRSGTQLDKVVQDATAEEDKSNYNKKKISKCSKWQTAPKKSTQKNVVTKLEHVAKKMPQQKNISNLKDDHLYHFLSDSIIIYYRRSIGWENFRLLLLQKHRLKNKLSPKLNDTGSFTIPCSIGNHYEGKELCDLGASINIIPMSIFKKLGIGKARPTTMTLQLADGSYVHPKGKIKDALIRVDKFIFPIDFLILECKADHDVPIILGRPFLATGRTLIDVHKDELTMRVNDQQVTFNVFDALKCTDENEECHIIDFIEIIVG</sequence>
<accession>A0A1U8MMF3</accession>
<dbReference type="InterPro" id="IPR021109">
    <property type="entry name" value="Peptidase_aspartic_dom_sf"/>
</dbReference>
<keyword evidence="1" id="KW-1185">Reference proteome</keyword>
<name>A0A1U8MMF3_GOSHI</name>
<dbReference type="CDD" id="cd00303">
    <property type="entry name" value="retropepsin_like"/>
    <property type="match status" value="1"/>
</dbReference>
<organism evidence="1 2">
    <name type="scientific">Gossypium hirsutum</name>
    <name type="common">Upland cotton</name>
    <name type="synonym">Gossypium mexicanum</name>
    <dbReference type="NCBI Taxonomy" id="3635"/>
    <lineage>
        <taxon>Eukaryota</taxon>
        <taxon>Viridiplantae</taxon>
        <taxon>Streptophyta</taxon>
        <taxon>Embryophyta</taxon>
        <taxon>Tracheophyta</taxon>
        <taxon>Spermatophyta</taxon>
        <taxon>Magnoliopsida</taxon>
        <taxon>eudicotyledons</taxon>
        <taxon>Gunneridae</taxon>
        <taxon>Pentapetalae</taxon>
        <taxon>rosids</taxon>
        <taxon>malvids</taxon>
        <taxon>Malvales</taxon>
        <taxon>Malvaceae</taxon>
        <taxon>Malvoideae</taxon>
        <taxon>Gossypium</taxon>
    </lineage>
</organism>
<dbReference type="Proteomes" id="UP000818029">
    <property type="component" value="Chromosome D05"/>
</dbReference>
<reference evidence="1" key="1">
    <citation type="journal article" date="2020" name="Nat. Genet.">
        <title>Genomic diversifications of five Gossypium allopolyploid species and their impact on cotton improvement.</title>
        <authorList>
            <person name="Chen Z.J."/>
            <person name="Sreedasyam A."/>
            <person name="Ando A."/>
            <person name="Song Q."/>
            <person name="De Santiago L.M."/>
            <person name="Hulse-Kemp A.M."/>
            <person name="Ding M."/>
            <person name="Ye W."/>
            <person name="Kirkbride R.C."/>
            <person name="Jenkins J."/>
            <person name="Plott C."/>
            <person name="Lovell J."/>
            <person name="Lin Y.M."/>
            <person name="Vaughn R."/>
            <person name="Liu B."/>
            <person name="Simpson S."/>
            <person name="Scheffler B.E."/>
            <person name="Wen L."/>
            <person name="Saski C.A."/>
            <person name="Grover C.E."/>
            <person name="Hu G."/>
            <person name="Conover J.L."/>
            <person name="Carlson J.W."/>
            <person name="Shu S."/>
            <person name="Boston L.B."/>
            <person name="Williams M."/>
            <person name="Peterson D.G."/>
            <person name="McGee K."/>
            <person name="Jones D.C."/>
            <person name="Wendel J.F."/>
            <person name="Stelly D.M."/>
            <person name="Grimwood J."/>
            <person name="Schmutz J."/>
        </authorList>
    </citation>
    <scope>NUCLEOTIDE SEQUENCE [LARGE SCALE GENOMIC DNA]</scope>
    <source>
        <strain evidence="1">cv. TM-1</strain>
    </source>
</reference>
<dbReference type="PANTHER" id="PTHR33067:SF32">
    <property type="entry name" value="ASPARTIC PEPTIDASE DDI1-TYPE DOMAIN-CONTAINING PROTEIN"/>
    <property type="match status" value="1"/>
</dbReference>
<proteinExistence type="predicted"/>
<dbReference type="SUPFAM" id="SSF50630">
    <property type="entry name" value="Acid proteases"/>
    <property type="match status" value="1"/>
</dbReference>
<dbReference type="GeneID" id="107939213"/>
<gene>
    <name evidence="2" type="primary">LOC107939213</name>
</gene>
<protein>
    <submittedName>
        <fullName evidence="2">Uncharacterized protein</fullName>
    </submittedName>
</protein>
<dbReference type="AlphaFoldDB" id="A0A1U8MMF3"/>
<dbReference type="Gene3D" id="2.40.70.10">
    <property type="entry name" value="Acid Proteases"/>
    <property type="match status" value="1"/>
</dbReference>